<name>A0A1W9HZ26_9HYPH</name>
<evidence type="ECO:0000259" key="10">
    <source>
        <dbReference type="Pfam" id="PF02602"/>
    </source>
</evidence>
<evidence type="ECO:0000256" key="6">
    <source>
        <dbReference type="ARBA" id="ARBA00037589"/>
    </source>
</evidence>
<dbReference type="GO" id="GO:0006782">
    <property type="term" value="P:protoporphyrinogen IX biosynthetic process"/>
    <property type="evidence" value="ECO:0007669"/>
    <property type="project" value="UniProtKB-UniRule"/>
</dbReference>
<evidence type="ECO:0000256" key="5">
    <source>
        <dbReference type="ARBA" id="ARBA00023244"/>
    </source>
</evidence>
<keyword evidence="5 9" id="KW-0627">Porphyrin biosynthesis</keyword>
<evidence type="ECO:0000256" key="7">
    <source>
        <dbReference type="ARBA" id="ARBA00040167"/>
    </source>
</evidence>
<protein>
    <recommendedName>
        <fullName evidence="7 9">Uroporphyrinogen-III synthase</fullName>
        <ecNumber evidence="3 9">4.2.1.75</ecNumber>
    </recommendedName>
</protein>
<dbReference type="InterPro" id="IPR039793">
    <property type="entry name" value="UROS/Hem4"/>
</dbReference>
<dbReference type="InterPro" id="IPR036108">
    <property type="entry name" value="4pyrrol_syn_uPrphyn_synt_sf"/>
</dbReference>
<dbReference type="STRING" id="1827387.A4S15_07005"/>
<dbReference type="CDD" id="cd06578">
    <property type="entry name" value="HemD"/>
    <property type="match status" value="1"/>
</dbReference>
<reference evidence="11 12" key="1">
    <citation type="journal article" date="2017" name="Water Res.">
        <title>Comammox in drinking water systems.</title>
        <authorList>
            <person name="Wang Y."/>
            <person name="Ma L."/>
            <person name="Mao Y."/>
            <person name="Jiang X."/>
            <person name="Xia Y."/>
            <person name="Yu K."/>
            <person name="Li B."/>
            <person name="Zhang T."/>
        </authorList>
    </citation>
    <scope>NUCLEOTIDE SEQUENCE [LARGE SCALE GENOMIC DNA]</scope>
    <source>
        <strain evidence="11">SG_bin8</strain>
    </source>
</reference>
<evidence type="ECO:0000313" key="11">
    <source>
        <dbReference type="EMBL" id="OQW52577.1"/>
    </source>
</evidence>
<dbReference type="Proteomes" id="UP000192872">
    <property type="component" value="Unassembled WGS sequence"/>
</dbReference>
<feature type="domain" description="Tetrapyrrole biosynthesis uroporphyrinogen III synthase" evidence="10">
    <location>
        <begin position="14"/>
        <end position="230"/>
    </location>
</feature>
<comment type="caution">
    <text evidence="11">The sequence shown here is derived from an EMBL/GenBank/DDBJ whole genome shotgun (WGS) entry which is preliminary data.</text>
</comment>
<dbReference type="GO" id="GO:0006780">
    <property type="term" value="P:uroporphyrinogen III biosynthetic process"/>
    <property type="evidence" value="ECO:0007669"/>
    <property type="project" value="UniProtKB-UniRule"/>
</dbReference>
<evidence type="ECO:0000313" key="12">
    <source>
        <dbReference type="Proteomes" id="UP000192872"/>
    </source>
</evidence>
<evidence type="ECO:0000256" key="8">
    <source>
        <dbReference type="ARBA" id="ARBA00048617"/>
    </source>
</evidence>
<comment type="catalytic activity">
    <reaction evidence="8 9">
        <text>hydroxymethylbilane = uroporphyrinogen III + H2O</text>
        <dbReference type="Rhea" id="RHEA:18965"/>
        <dbReference type="ChEBI" id="CHEBI:15377"/>
        <dbReference type="ChEBI" id="CHEBI:57308"/>
        <dbReference type="ChEBI" id="CHEBI:57845"/>
        <dbReference type="EC" id="4.2.1.75"/>
    </reaction>
</comment>
<dbReference type="RefSeq" id="WP_376803071.1">
    <property type="nucleotide sequence ID" value="NZ_DBNB01000020.1"/>
</dbReference>
<dbReference type="Pfam" id="PF02602">
    <property type="entry name" value="HEM4"/>
    <property type="match status" value="1"/>
</dbReference>
<dbReference type="PANTHER" id="PTHR38042">
    <property type="entry name" value="UROPORPHYRINOGEN-III SYNTHASE, CHLOROPLASTIC"/>
    <property type="match status" value="1"/>
</dbReference>
<comment type="function">
    <text evidence="6 9">Catalyzes cyclization of the linear tetrapyrrole, hydroxymethylbilane, to the macrocyclic uroporphyrinogen III.</text>
</comment>
<dbReference type="InterPro" id="IPR003754">
    <property type="entry name" value="4pyrrol_synth_uPrphyn_synth"/>
</dbReference>
<evidence type="ECO:0000256" key="3">
    <source>
        <dbReference type="ARBA" id="ARBA00013109"/>
    </source>
</evidence>
<gene>
    <name evidence="11" type="ORF">A4S15_07005</name>
</gene>
<dbReference type="AlphaFoldDB" id="A0A1W9HZ26"/>
<dbReference type="GO" id="GO:0004852">
    <property type="term" value="F:uroporphyrinogen-III synthase activity"/>
    <property type="evidence" value="ECO:0007669"/>
    <property type="project" value="UniProtKB-UniRule"/>
</dbReference>
<accession>A0A1W9HZ26</accession>
<sequence length="249" mass="27292">MRFLLTRPMAMAAETAEKLQALGHEALPAPMLDIVARPVGDLPADTFDAIILTSRNALEVLAQSETLARYRLTPLLVVGERSARRALELGLPKPVEIANDVAGLIAAIAGDYRGKRLLYLRGADITQDLAGILRREGLRIEEQIVYEAVARTIMAPAMRQALNNEKIDGVLFYSTRTAEIFVRLIEQEDQKSLCRPMIAYCLSSHISTKLPLDMFGGLRIAPHASEAALLALLPQAHLSSNGETKGEKR</sequence>
<dbReference type="PANTHER" id="PTHR38042:SF1">
    <property type="entry name" value="UROPORPHYRINOGEN-III SYNTHASE, CHLOROPLASTIC"/>
    <property type="match status" value="1"/>
</dbReference>
<evidence type="ECO:0000256" key="4">
    <source>
        <dbReference type="ARBA" id="ARBA00023239"/>
    </source>
</evidence>
<organism evidence="11 12">
    <name type="scientific">Candidatus Raskinella chloraquaticus</name>
    <dbReference type="NCBI Taxonomy" id="1951219"/>
    <lineage>
        <taxon>Bacteria</taxon>
        <taxon>Pseudomonadati</taxon>
        <taxon>Pseudomonadota</taxon>
        <taxon>Alphaproteobacteria</taxon>
        <taxon>Hyphomicrobiales</taxon>
        <taxon>Phreatobacteraceae</taxon>
        <taxon>Candidatus Raskinella</taxon>
    </lineage>
</organism>
<comment type="similarity">
    <text evidence="2 9">Belongs to the uroporphyrinogen-III synthase family.</text>
</comment>
<comment type="pathway">
    <text evidence="1 9">Porphyrin-containing compound metabolism; protoporphyrin-IX biosynthesis; coproporphyrinogen-III from 5-aminolevulinate: step 3/4.</text>
</comment>
<dbReference type="EMBL" id="LWDL01000012">
    <property type="protein sequence ID" value="OQW52577.1"/>
    <property type="molecule type" value="Genomic_DNA"/>
</dbReference>
<evidence type="ECO:0000256" key="2">
    <source>
        <dbReference type="ARBA" id="ARBA00008133"/>
    </source>
</evidence>
<proteinExistence type="inferred from homology"/>
<evidence type="ECO:0000256" key="9">
    <source>
        <dbReference type="RuleBase" id="RU366031"/>
    </source>
</evidence>
<evidence type="ECO:0000256" key="1">
    <source>
        <dbReference type="ARBA" id="ARBA00004772"/>
    </source>
</evidence>
<dbReference type="Gene3D" id="3.40.50.10090">
    <property type="match status" value="2"/>
</dbReference>
<dbReference type="EC" id="4.2.1.75" evidence="3 9"/>
<keyword evidence="4 9" id="KW-0456">Lyase</keyword>
<dbReference type="SUPFAM" id="SSF69618">
    <property type="entry name" value="HemD-like"/>
    <property type="match status" value="1"/>
</dbReference>